<sequence>MRARIRPMTENDIEAVSTVRVRGWQFAYAGLMPQPHLDAMSVAEDAARRREFFGRGRGVNLVAELDGRVVGWASFGPCRDEDSGPGDGELYALYVHPDQLSTGTGRALMERVLEEAPRLGHSALRLWVLEENARARRFYERAGFAPDGVEEPYEVDGTPVPEVRYARRLAPEAS</sequence>
<dbReference type="Gene3D" id="3.40.630.30">
    <property type="match status" value="1"/>
</dbReference>
<gene>
    <name evidence="2" type="ORF">M1E25_23040</name>
</gene>
<dbReference type="Pfam" id="PF00583">
    <property type="entry name" value="Acetyltransf_1"/>
    <property type="match status" value="1"/>
</dbReference>
<feature type="domain" description="N-acetyltransferase" evidence="1">
    <location>
        <begin position="3"/>
        <end position="170"/>
    </location>
</feature>
<dbReference type="InterPro" id="IPR000182">
    <property type="entry name" value="GNAT_dom"/>
</dbReference>
<name>A0ABT0XCD0_9ACTN</name>
<evidence type="ECO:0000259" key="1">
    <source>
        <dbReference type="PROSITE" id="PS51186"/>
    </source>
</evidence>
<accession>A0ABT0XCD0</accession>
<protein>
    <submittedName>
        <fullName evidence="2">GNAT family N-acetyltransferase</fullName>
    </submittedName>
</protein>
<evidence type="ECO:0000313" key="3">
    <source>
        <dbReference type="Proteomes" id="UP001167160"/>
    </source>
</evidence>
<dbReference type="InterPro" id="IPR016181">
    <property type="entry name" value="Acyl_CoA_acyltransferase"/>
</dbReference>
<dbReference type="PANTHER" id="PTHR43617:SF2">
    <property type="entry name" value="UPF0039 PROTEIN SLL0451"/>
    <property type="match status" value="1"/>
</dbReference>
<dbReference type="EMBL" id="JAMQGM010000054">
    <property type="protein sequence ID" value="MCM2580180.1"/>
    <property type="molecule type" value="Genomic_DNA"/>
</dbReference>
<dbReference type="Proteomes" id="UP001167160">
    <property type="component" value="Unassembled WGS sequence"/>
</dbReference>
<dbReference type="CDD" id="cd04301">
    <property type="entry name" value="NAT_SF"/>
    <property type="match status" value="1"/>
</dbReference>
<dbReference type="PROSITE" id="PS51186">
    <property type="entry name" value="GNAT"/>
    <property type="match status" value="1"/>
</dbReference>
<reference evidence="2" key="1">
    <citation type="journal article" date="2023" name="Int. J. Syst. Evol. Microbiol.">
        <title>Streptomyces meridianus sp. nov. isolated from brackish water of the Tagus estuary in Alcochete, Portugal.</title>
        <authorList>
            <person name="Santos J.D.N."/>
            <person name="Klimek D."/>
            <person name="Calusinska M."/>
            <person name="Lobo Da Cunha A."/>
            <person name="Catita J."/>
            <person name="Goncalves H."/>
            <person name="Gonzalez I."/>
            <person name="Reyes F."/>
            <person name="Lage O.M."/>
        </authorList>
    </citation>
    <scope>NUCLEOTIDE SEQUENCE</scope>
    <source>
        <strain evidence="2">MTZ3.1</strain>
    </source>
</reference>
<dbReference type="SUPFAM" id="SSF55729">
    <property type="entry name" value="Acyl-CoA N-acyltransferases (Nat)"/>
    <property type="match status" value="1"/>
</dbReference>
<proteinExistence type="predicted"/>
<comment type="caution">
    <text evidence="2">The sequence shown here is derived from an EMBL/GenBank/DDBJ whole genome shotgun (WGS) entry which is preliminary data.</text>
</comment>
<evidence type="ECO:0000313" key="2">
    <source>
        <dbReference type="EMBL" id="MCM2580180.1"/>
    </source>
</evidence>
<dbReference type="RefSeq" id="WP_251418774.1">
    <property type="nucleotide sequence ID" value="NZ_JAMQGM010000054.1"/>
</dbReference>
<organism evidence="2 3">
    <name type="scientific">Streptomyces meridianus</name>
    <dbReference type="NCBI Taxonomy" id="2938945"/>
    <lineage>
        <taxon>Bacteria</taxon>
        <taxon>Bacillati</taxon>
        <taxon>Actinomycetota</taxon>
        <taxon>Actinomycetes</taxon>
        <taxon>Kitasatosporales</taxon>
        <taxon>Streptomycetaceae</taxon>
        <taxon>Streptomyces</taxon>
    </lineage>
</organism>
<dbReference type="InterPro" id="IPR050276">
    <property type="entry name" value="MshD_Acetyltransferase"/>
</dbReference>
<dbReference type="PANTHER" id="PTHR43617">
    <property type="entry name" value="L-AMINO ACID N-ACETYLTRANSFERASE"/>
    <property type="match status" value="1"/>
</dbReference>
<keyword evidence="3" id="KW-1185">Reference proteome</keyword>